<dbReference type="Proteomes" id="UP000565262">
    <property type="component" value="Unassembled WGS sequence"/>
</dbReference>
<protein>
    <submittedName>
        <fullName evidence="1">Peptidase M1</fullName>
    </submittedName>
</protein>
<reference evidence="1 2" key="1">
    <citation type="submission" date="2020-08" db="EMBL/GenBank/DDBJ databases">
        <title>Oceanospirillum sp. nov. isolated from marine sediment.</title>
        <authorList>
            <person name="Ji X."/>
        </authorList>
    </citation>
    <scope>NUCLEOTIDE SEQUENCE [LARGE SCALE GENOMIC DNA]</scope>
    <source>
        <strain evidence="1 2">D5</strain>
    </source>
</reference>
<gene>
    <name evidence="1" type="ORF">H4O21_24135</name>
</gene>
<dbReference type="EMBL" id="JACJFM010000111">
    <property type="protein sequence ID" value="MBB1489702.1"/>
    <property type="molecule type" value="Genomic_DNA"/>
</dbReference>
<comment type="caution">
    <text evidence="1">The sequence shown here is derived from an EMBL/GenBank/DDBJ whole genome shotgun (WGS) entry which is preliminary data.</text>
</comment>
<sequence length="130" mass="14859">YYLEDSFEKITLYSNKISKASYKKLADDKYKVTITVESSKEYFDGLGKLLKTSEKPNLLDIGIFDNDIKNSNGMTIKSPLFIKKIWVKPGESTFTFTTDKLPVKAGIDPYNKMIDRIPDDNLISVEEETD</sequence>
<evidence type="ECO:0000313" key="1">
    <source>
        <dbReference type="EMBL" id="MBB1489702.1"/>
    </source>
</evidence>
<keyword evidence="2" id="KW-1185">Reference proteome</keyword>
<name>A0A839IXY1_9GAMM</name>
<feature type="non-terminal residue" evidence="1">
    <location>
        <position position="1"/>
    </location>
</feature>
<accession>A0A839IXY1</accession>
<evidence type="ECO:0000313" key="2">
    <source>
        <dbReference type="Proteomes" id="UP000565262"/>
    </source>
</evidence>
<dbReference type="AlphaFoldDB" id="A0A839IXY1"/>
<organism evidence="1 2">
    <name type="scientific">Oceanospirillum sediminis</name>
    <dbReference type="NCBI Taxonomy" id="2760088"/>
    <lineage>
        <taxon>Bacteria</taxon>
        <taxon>Pseudomonadati</taxon>
        <taxon>Pseudomonadota</taxon>
        <taxon>Gammaproteobacteria</taxon>
        <taxon>Oceanospirillales</taxon>
        <taxon>Oceanospirillaceae</taxon>
        <taxon>Oceanospirillum</taxon>
    </lineage>
</organism>
<proteinExistence type="predicted"/>